<dbReference type="AlphaFoldDB" id="A0A6J3LQW4"/>
<accession>A0A6J3LQW4</accession>
<proteinExistence type="predicted"/>
<dbReference type="RefSeq" id="XP_033455049.1">
    <property type="nucleotide sequence ID" value="XM_033606057.1"/>
</dbReference>
<organism evidence="2">
    <name type="scientific">Dissoconium aciculare CBS 342.82</name>
    <dbReference type="NCBI Taxonomy" id="1314786"/>
    <lineage>
        <taxon>Eukaryota</taxon>
        <taxon>Fungi</taxon>
        <taxon>Dikarya</taxon>
        <taxon>Ascomycota</taxon>
        <taxon>Pezizomycotina</taxon>
        <taxon>Dothideomycetes</taxon>
        <taxon>Dothideomycetidae</taxon>
        <taxon>Mycosphaerellales</taxon>
        <taxon>Dissoconiaceae</taxon>
        <taxon>Dissoconium</taxon>
    </lineage>
</organism>
<evidence type="ECO:0000313" key="1">
    <source>
        <dbReference type="Proteomes" id="UP000504637"/>
    </source>
</evidence>
<keyword evidence="1" id="KW-1185">Reference proteome</keyword>
<name>A0A6J3LQW4_9PEZI</name>
<evidence type="ECO:0000313" key="2">
    <source>
        <dbReference type="RefSeq" id="XP_033455049.1"/>
    </source>
</evidence>
<protein>
    <submittedName>
        <fullName evidence="2">Uncharacterized protein</fullName>
    </submittedName>
</protein>
<reference evidence="2" key="2">
    <citation type="submission" date="2020-04" db="EMBL/GenBank/DDBJ databases">
        <authorList>
            <consortium name="NCBI Genome Project"/>
        </authorList>
    </citation>
    <scope>NUCLEOTIDE SEQUENCE</scope>
    <source>
        <strain evidence="2">CBS 342.82</strain>
    </source>
</reference>
<dbReference type="Proteomes" id="UP000504637">
    <property type="component" value="Unplaced"/>
</dbReference>
<reference evidence="2" key="3">
    <citation type="submission" date="2025-08" db="UniProtKB">
        <authorList>
            <consortium name="RefSeq"/>
        </authorList>
    </citation>
    <scope>IDENTIFICATION</scope>
    <source>
        <strain evidence="2">CBS 342.82</strain>
    </source>
</reference>
<dbReference type="GeneID" id="54363857"/>
<reference evidence="2" key="1">
    <citation type="submission" date="2020-01" db="EMBL/GenBank/DDBJ databases">
        <authorList>
            <consortium name="DOE Joint Genome Institute"/>
            <person name="Haridas S."/>
            <person name="Albert R."/>
            <person name="Binder M."/>
            <person name="Bloem J."/>
            <person name="Labutti K."/>
            <person name="Salamov A."/>
            <person name="Andreopoulos B."/>
            <person name="Baker S.E."/>
            <person name="Barry K."/>
            <person name="Bills G."/>
            <person name="Bluhm B.H."/>
            <person name="Cannon C."/>
            <person name="Castanera R."/>
            <person name="Culley D.E."/>
            <person name="Daum C."/>
            <person name="Ezra D."/>
            <person name="Gonzalez J.B."/>
            <person name="Henrissat B."/>
            <person name="Kuo A."/>
            <person name="Liang C."/>
            <person name="Lipzen A."/>
            <person name="Lutzoni F."/>
            <person name="Magnuson J."/>
            <person name="Mondo S."/>
            <person name="Nolan M."/>
            <person name="Ohm R."/>
            <person name="Pangilinan J."/>
            <person name="Park H.-J."/>
            <person name="Ramirez L."/>
            <person name="Alfaro M."/>
            <person name="Sun H."/>
            <person name="Tritt A."/>
            <person name="Yoshinaga Y."/>
            <person name="Zwiers L.-H."/>
            <person name="Turgeon B.G."/>
            <person name="Goodwin S.B."/>
            <person name="Spatafora J.W."/>
            <person name="Crous P.W."/>
            <person name="Grigoriev I.V."/>
        </authorList>
    </citation>
    <scope>NUCLEOTIDE SEQUENCE</scope>
    <source>
        <strain evidence="2">CBS 342.82</strain>
    </source>
</reference>
<gene>
    <name evidence="2" type="ORF">K489DRAFT_385277</name>
</gene>
<sequence length="227" mass="26047">MEEAEMLWLPMIKRTLEADGTWPRSFDFPLHRLLSNYRQRAHWTFAFCSGKLPRQLAPFISSRCQPAALWDRVLGLRGFFIKPSDQCLYLIGGILLAIGDESDAIHAFQHCKSILLKGIERDGCGRVMPADENHHSCNSCEFRDFCRRCWLRYHADDDQGTSEAIAQRSGHRFCEVPGVKQTEVEDLEVARQAAKRWLHDLFDRGPTFGSRVDLSLPTIGHEMLFPL</sequence>